<keyword evidence="13" id="KW-0614">Plasmid</keyword>
<dbReference type="Proteomes" id="UP001321582">
    <property type="component" value="Plasmid pHIC"/>
</dbReference>
<dbReference type="AlphaFoldDB" id="A0AAU9D6G4"/>
<dbReference type="InterPro" id="IPR004089">
    <property type="entry name" value="MCPsignal_dom"/>
</dbReference>
<dbReference type="GO" id="GO:0006935">
    <property type="term" value="P:chemotaxis"/>
    <property type="evidence" value="ECO:0007669"/>
    <property type="project" value="UniProtKB-KW"/>
</dbReference>
<dbReference type="Pfam" id="PF00672">
    <property type="entry name" value="HAMP"/>
    <property type="match status" value="1"/>
</dbReference>
<keyword evidence="2" id="KW-1003">Cell membrane</keyword>
<evidence type="ECO:0000256" key="1">
    <source>
        <dbReference type="ARBA" id="ARBA00004651"/>
    </source>
</evidence>
<dbReference type="Gene3D" id="6.10.340.10">
    <property type="match status" value="1"/>
</dbReference>
<dbReference type="InterPro" id="IPR033479">
    <property type="entry name" value="dCache_1"/>
</dbReference>
<comment type="subcellular location">
    <subcellularLocation>
        <location evidence="1">Cell membrane</location>
        <topology evidence="1">Multi-pass membrane protein</topology>
    </subcellularLocation>
</comment>
<keyword evidence="7 9" id="KW-0807">Transducer</keyword>
<dbReference type="GO" id="GO:0007165">
    <property type="term" value="P:signal transduction"/>
    <property type="evidence" value="ECO:0007669"/>
    <property type="project" value="UniProtKB-KW"/>
</dbReference>
<feature type="domain" description="Methyl-accepting transducer" evidence="11">
    <location>
        <begin position="386"/>
        <end position="622"/>
    </location>
</feature>
<evidence type="ECO:0000256" key="9">
    <source>
        <dbReference type="PROSITE-ProRule" id="PRU00284"/>
    </source>
</evidence>
<name>A0AAU9D6G4_9FUSO</name>
<evidence type="ECO:0000313" key="13">
    <source>
        <dbReference type="EMBL" id="BDU51589.1"/>
    </source>
</evidence>
<feature type="domain" description="HAMP" evidence="12">
    <location>
        <begin position="312"/>
        <end position="367"/>
    </location>
</feature>
<dbReference type="SMART" id="SM00304">
    <property type="entry name" value="HAMP"/>
    <property type="match status" value="1"/>
</dbReference>
<dbReference type="Pfam" id="PF00015">
    <property type="entry name" value="MCPsignal"/>
    <property type="match status" value="1"/>
</dbReference>
<comment type="similarity">
    <text evidence="8">Belongs to the methyl-accepting chemotaxis (MCP) protein family.</text>
</comment>
<evidence type="ECO:0000313" key="14">
    <source>
        <dbReference type="Proteomes" id="UP001321582"/>
    </source>
</evidence>
<reference evidence="13 14" key="1">
    <citation type="submission" date="2022-11" db="EMBL/GenBank/DDBJ databases">
        <title>Haliovirga abyssi gen. nov., sp. nov., a mesophilic fermentative bacterium isolated from the Iheya North hydrothermal field and the proposal of Haliovirgaceae fam. nov.</title>
        <authorList>
            <person name="Miyazaki U."/>
            <person name="Tame A."/>
            <person name="Miyazaki J."/>
            <person name="Takai K."/>
            <person name="Sawayama S."/>
            <person name="Kitajima M."/>
            <person name="Okamoto A."/>
            <person name="Nakagawa S."/>
        </authorList>
    </citation>
    <scope>NUCLEOTIDE SEQUENCE [LARGE SCALE GENOMIC DNA]</scope>
    <source>
        <strain evidence="13 14">IC12</strain>
        <plasmid evidence="13 14">pHIC</plasmid>
    </source>
</reference>
<evidence type="ECO:0000256" key="10">
    <source>
        <dbReference type="SAM" id="Phobius"/>
    </source>
</evidence>
<evidence type="ECO:0000256" key="5">
    <source>
        <dbReference type="ARBA" id="ARBA00022989"/>
    </source>
</evidence>
<dbReference type="InterPro" id="IPR003660">
    <property type="entry name" value="HAMP_dom"/>
</dbReference>
<evidence type="ECO:0000256" key="4">
    <source>
        <dbReference type="ARBA" id="ARBA00022692"/>
    </source>
</evidence>
<dbReference type="PANTHER" id="PTHR32089:SF112">
    <property type="entry name" value="LYSOZYME-LIKE PROTEIN-RELATED"/>
    <property type="match status" value="1"/>
</dbReference>
<dbReference type="SMART" id="SM00283">
    <property type="entry name" value="MA"/>
    <property type="match status" value="1"/>
</dbReference>
<evidence type="ECO:0000259" key="11">
    <source>
        <dbReference type="PROSITE" id="PS50111"/>
    </source>
</evidence>
<feature type="transmembrane region" description="Helical" evidence="10">
    <location>
        <begin position="21"/>
        <end position="40"/>
    </location>
</feature>
<feature type="transmembrane region" description="Helical" evidence="10">
    <location>
        <begin position="288"/>
        <end position="306"/>
    </location>
</feature>
<organism evidence="13 14">
    <name type="scientific">Haliovirga abyssi</name>
    <dbReference type="NCBI Taxonomy" id="2996794"/>
    <lineage>
        <taxon>Bacteria</taxon>
        <taxon>Fusobacteriati</taxon>
        <taxon>Fusobacteriota</taxon>
        <taxon>Fusobacteriia</taxon>
        <taxon>Fusobacteriales</taxon>
        <taxon>Haliovirgaceae</taxon>
        <taxon>Haliovirga</taxon>
    </lineage>
</organism>
<evidence type="ECO:0000256" key="3">
    <source>
        <dbReference type="ARBA" id="ARBA00022500"/>
    </source>
</evidence>
<dbReference type="CDD" id="cd06225">
    <property type="entry name" value="HAMP"/>
    <property type="match status" value="1"/>
</dbReference>
<sequence length="681" mass="77245">MGGKEYRSKNKSFKNIFMIRLISMVLFITLTMSFIVVNIVNKYIEESVYNTNNSIVNGVSSTFDTFIKNTEILVKLLANNPNISKFNLIGSSELLVQYTNKNPLISNIVIYKMDGKKKLKEKMRINGSLKNDFTEKTINKLYNEKKDNIEILKSKDTNKLMLLMISPIYKMNFLGKITKKEGGALVAVISVEKLKEMLLKREILKNKDFYIVNEYGKLIMSNKRAAKEFEDLTKWNKRFKVTSKNGGIIKYSLENIKKIAFSKYNKEYKIGFIIEEAEKVAFRERDRVITIFIIIIILSLLLVIILSDRLAKDVINPLTELTHQIEVVKTGDFDISISDKNLKREDEFGILSNGFKDMIENLKKVLGDINISSKTFNENSDKLNVTIEKNQASIKEINKIAKTLLESSEINNKEIIKGVKSIKKMSSSSEEIAISSMELKDKISETTKFAKNGYAMMGKTVELLDTTYNSFELAAGKMDSLKDSIENIGGIIDSIKNISDQTNLLALNAAIEAARAGEAGKGFAVVANEVKKLANQSNNSAEEITNIISKIKNIVMDTINIFEKNYKELDEVKENSEKTKLQIEKINNFSELSFESVQKSAELTEIGVSLSKDMLELLSTLKLSIEESSKFSKVIDKNIGYQEKDNLEIKAIAVNMKNISLFLNKTLLKFEEEKKEVIEKE</sequence>
<dbReference type="RefSeq" id="WP_307905667.1">
    <property type="nucleotide sequence ID" value="NZ_AP027060.1"/>
</dbReference>
<dbReference type="EMBL" id="AP027060">
    <property type="protein sequence ID" value="BDU51589.1"/>
    <property type="molecule type" value="Genomic_DNA"/>
</dbReference>
<dbReference type="PANTHER" id="PTHR32089">
    <property type="entry name" value="METHYL-ACCEPTING CHEMOTAXIS PROTEIN MCPB"/>
    <property type="match status" value="1"/>
</dbReference>
<proteinExistence type="inferred from homology"/>
<keyword evidence="6 10" id="KW-0472">Membrane</keyword>
<dbReference type="KEGG" id="haby:HLVA_21580"/>
<protein>
    <submittedName>
        <fullName evidence="13">Methyl-accepting chemotaxis protein</fullName>
    </submittedName>
</protein>
<keyword evidence="4 10" id="KW-0812">Transmembrane</keyword>
<dbReference type="PROSITE" id="PS50111">
    <property type="entry name" value="CHEMOTAXIS_TRANSDUC_2"/>
    <property type="match status" value="1"/>
</dbReference>
<gene>
    <name evidence="13" type="ORF">HLVA_21580</name>
</gene>
<dbReference type="PROSITE" id="PS50885">
    <property type="entry name" value="HAMP"/>
    <property type="match status" value="1"/>
</dbReference>
<dbReference type="GO" id="GO:0005886">
    <property type="term" value="C:plasma membrane"/>
    <property type="evidence" value="ECO:0007669"/>
    <property type="project" value="UniProtKB-SubCell"/>
</dbReference>
<evidence type="ECO:0000256" key="7">
    <source>
        <dbReference type="ARBA" id="ARBA00023224"/>
    </source>
</evidence>
<keyword evidence="5 10" id="KW-1133">Transmembrane helix</keyword>
<geneLocation type="plasmid" evidence="13 14">
    <name>pHIC</name>
</geneLocation>
<evidence type="ECO:0000256" key="6">
    <source>
        <dbReference type="ARBA" id="ARBA00023136"/>
    </source>
</evidence>
<accession>A0AAU9D6G4</accession>
<keyword evidence="14" id="KW-1185">Reference proteome</keyword>
<dbReference type="SUPFAM" id="SSF58104">
    <property type="entry name" value="Methyl-accepting chemotaxis protein (MCP) signaling domain"/>
    <property type="match status" value="1"/>
</dbReference>
<dbReference type="Pfam" id="PF02743">
    <property type="entry name" value="dCache_1"/>
    <property type="match status" value="1"/>
</dbReference>
<evidence type="ECO:0000256" key="2">
    <source>
        <dbReference type="ARBA" id="ARBA00022475"/>
    </source>
</evidence>
<evidence type="ECO:0000259" key="12">
    <source>
        <dbReference type="PROSITE" id="PS50885"/>
    </source>
</evidence>
<keyword evidence="3" id="KW-0145">Chemotaxis</keyword>
<dbReference type="Gene3D" id="1.10.287.950">
    <property type="entry name" value="Methyl-accepting chemotaxis protein"/>
    <property type="match status" value="1"/>
</dbReference>
<evidence type="ECO:0000256" key="8">
    <source>
        <dbReference type="ARBA" id="ARBA00029447"/>
    </source>
</evidence>